<dbReference type="STRING" id="1122152.GCA_000425905_00732"/>
<dbReference type="OrthoDB" id="9789291at2"/>
<evidence type="ECO:0000313" key="4">
    <source>
        <dbReference type="Proteomes" id="UP000051931"/>
    </source>
</evidence>
<feature type="transmembrane region" description="Helical" evidence="1">
    <location>
        <begin position="175"/>
        <end position="205"/>
    </location>
</feature>
<feature type="transmembrane region" description="Helical" evidence="1">
    <location>
        <begin position="12"/>
        <end position="31"/>
    </location>
</feature>
<keyword evidence="1" id="KW-0812">Transmembrane</keyword>
<feature type="transmembrane region" description="Helical" evidence="1">
    <location>
        <begin position="123"/>
        <end position="141"/>
    </location>
</feature>
<dbReference type="InterPro" id="IPR050882">
    <property type="entry name" value="Prepilin_peptidase/N-MTase"/>
</dbReference>
<dbReference type="GO" id="GO:0006465">
    <property type="term" value="P:signal peptide processing"/>
    <property type="evidence" value="ECO:0007669"/>
    <property type="project" value="TreeGrafter"/>
</dbReference>
<protein>
    <submittedName>
        <fullName evidence="3">Type IV prepilin peptidase</fullName>
    </submittedName>
</protein>
<keyword evidence="1" id="KW-0472">Membrane</keyword>
<reference evidence="3 4" key="1">
    <citation type="journal article" date="2015" name="Genome Announc.">
        <title>Expanding the biotechnology potential of lactobacilli through comparative genomics of 213 strains and associated genera.</title>
        <authorList>
            <person name="Sun Z."/>
            <person name="Harris H.M."/>
            <person name="McCann A."/>
            <person name="Guo C."/>
            <person name="Argimon S."/>
            <person name="Zhang W."/>
            <person name="Yang X."/>
            <person name="Jeffery I.B."/>
            <person name="Cooney J.C."/>
            <person name="Kagawa T.F."/>
            <person name="Liu W."/>
            <person name="Song Y."/>
            <person name="Salvetti E."/>
            <person name="Wrobel A."/>
            <person name="Rasinkangas P."/>
            <person name="Parkhill J."/>
            <person name="Rea M.C."/>
            <person name="O'Sullivan O."/>
            <person name="Ritari J."/>
            <person name="Douillard F.P."/>
            <person name="Paul Ross R."/>
            <person name="Yang R."/>
            <person name="Briner A.E."/>
            <person name="Felis G.E."/>
            <person name="de Vos W.M."/>
            <person name="Barrangou R."/>
            <person name="Klaenhammer T.R."/>
            <person name="Caufield P.W."/>
            <person name="Cui Y."/>
            <person name="Zhang H."/>
            <person name="O'Toole P.W."/>
        </authorList>
    </citation>
    <scope>NUCLEOTIDE SEQUENCE [LARGE SCALE GENOMIC DNA]</scope>
    <source>
        <strain evidence="3 4">DSM 15354</strain>
    </source>
</reference>
<dbReference type="PANTHER" id="PTHR30487:SF0">
    <property type="entry name" value="PREPILIN LEADER PEPTIDASE_N-METHYLTRANSFERASE-RELATED"/>
    <property type="match status" value="1"/>
</dbReference>
<dbReference type="Pfam" id="PF06750">
    <property type="entry name" value="A24_N_bact"/>
    <property type="match status" value="1"/>
</dbReference>
<gene>
    <name evidence="3" type="ORF">FC23_GL001124</name>
</gene>
<feature type="domain" description="Prepilin peptidase A24 N-terminal" evidence="2">
    <location>
        <begin position="19"/>
        <end position="92"/>
    </location>
</feature>
<feature type="transmembrane region" description="Helical" evidence="1">
    <location>
        <begin position="217"/>
        <end position="233"/>
    </location>
</feature>
<dbReference type="GO" id="GO:0004190">
    <property type="term" value="F:aspartic-type endopeptidase activity"/>
    <property type="evidence" value="ECO:0007669"/>
    <property type="project" value="TreeGrafter"/>
</dbReference>
<name>A0A0R1S254_9LACO</name>
<keyword evidence="4" id="KW-1185">Reference proteome</keyword>
<evidence type="ECO:0000259" key="2">
    <source>
        <dbReference type="Pfam" id="PF06750"/>
    </source>
</evidence>
<dbReference type="eggNOG" id="COG1989">
    <property type="taxonomic scope" value="Bacteria"/>
</dbReference>
<feature type="transmembrane region" description="Helical" evidence="1">
    <location>
        <begin position="147"/>
        <end position="168"/>
    </location>
</feature>
<proteinExistence type="predicted"/>
<evidence type="ECO:0000256" key="1">
    <source>
        <dbReference type="SAM" id="Phobius"/>
    </source>
</evidence>
<dbReference type="GO" id="GO:0005886">
    <property type="term" value="C:plasma membrane"/>
    <property type="evidence" value="ECO:0007669"/>
    <property type="project" value="TreeGrafter"/>
</dbReference>
<keyword evidence="1" id="KW-1133">Transmembrane helix</keyword>
<dbReference type="InterPro" id="IPR010627">
    <property type="entry name" value="Prepilin_pept_A24_N"/>
</dbReference>
<feature type="transmembrane region" description="Helical" evidence="1">
    <location>
        <begin position="98"/>
        <end position="116"/>
    </location>
</feature>
<dbReference type="AlphaFoldDB" id="A0A0R1S254"/>
<evidence type="ECO:0000313" key="3">
    <source>
        <dbReference type="EMBL" id="KRL63184.1"/>
    </source>
</evidence>
<dbReference type="Proteomes" id="UP000051931">
    <property type="component" value="Unassembled WGS sequence"/>
</dbReference>
<comment type="caution">
    <text evidence="3">The sequence shown here is derived from an EMBL/GenBank/DDBJ whole genome shotgun (WGS) entry which is preliminary data.</text>
</comment>
<dbReference type="PATRIC" id="fig|1122152.4.peg.1154"/>
<organism evidence="3 4">
    <name type="scientific">Lactobacillus psittaci DSM 15354</name>
    <dbReference type="NCBI Taxonomy" id="1122152"/>
    <lineage>
        <taxon>Bacteria</taxon>
        <taxon>Bacillati</taxon>
        <taxon>Bacillota</taxon>
        <taxon>Bacilli</taxon>
        <taxon>Lactobacillales</taxon>
        <taxon>Lactobacillaceae</taxon>
        <taxon>Lactobacillus</taxon>
    </lineage>
</organism>
<dbReference type="PANTHER" id="PTHR30487">
    <property type="entry name" value="TYPE 4 PREPILIN-LIKE PROTEINS LEADER PEPTIDE-PROCESSING ENZYME"/>
    <property type="match status" value="1"/>
</dbReference>
<accession>A0A0R1S254</accession>
<dbReference type="EMBL" id="AZFB01000005">
    <property type="protein sequence ID" value="KRL63184.1"/>
    <property type="molecule type" value="Genomic_DNA"/>
</dbReference>
<sequence length="234" mass="26807">MIMTIFNLETFYLITNFFIGTCIASFACVLAENGINLTARSKCNHCHQTLRVLDLIPLVSFIFLKGYCHYCHKKIPRELFYFELAGGFYFLKIDYSNFFSYFELVFLFFFFLIAILDLHHQEFLTALLIVPAIISATTFLLNLKSLTLLDSISLLIMFSAMSILVYLEKMGLGDLLIYVLIACFYGQTYANLAFLISSLLVLVYFGLNRKINFSKTSLPFIPFVIASLIVVQLI</sequence>